<protein>
    <recommendedName>
        <fullName evidence="3">Iron-sulfur cluster-binding protein</fullName>
    </recommendedName>
</protein>
<gene>
    <name evidence="1" type="ordered locus">Hore_02610</name>
</gene>
<evidence type="ECO:0000313" key="1">
    <source>
        <dbReference type="EMBL" id="ACL69022.1"/>
    </source>
</evidence>
<dbReference type="PANTHER" id="PTHR42827">
    <property type="entry name" value="IRON-SULFUR CLUSTER-BINDING PROTEIN-RELATED"/>
    <property type="match status" value="1"/>
</dbReference>
<dbReference type="HOGENOM" id="CLU_061526_0_0_9"/>
<dbReference type="KEGG" id="hor:Hore_02610"/>
<dbReference type="eggNOG" id="COG1600">
    <property type="taxonomic scope" value="Bacteria"/>
</dbReference>
<keyword evidence="2" id="KW-1185">Reference proteome</keyword>
<name>B8D153_HALOH</name>
<dbReference type="Proteomes" id="UP000000719">
    <property type="component" value="Chromosome"/>
</dbReference>
<evidence type="ECO:0000313" key="2">
    <source>
        <dbReference type="Proteomes" id="UP000000719"/>
    </source>
</evidence>
<sequence length="275" mass="31868">MIIKSLYIGRDILDNGGFALNREKITQLVKQFIKDYSSRKEIYTKWREPIIKFSDVRDELFFKLKEIISPTHALPTDFMEDAKTVISYFIPFDKSIVNLNIDGKYSSRGWAMAYIETNKLILDLNKYIKRELELLNYKSTIIPATHNFDKEKLISDWSHRHVAYIAGLGTFGLNNMLITDKGCCGRIGSIITNLKVEPTKRKDIEYCLYKRKGVCKKCVKRCVNNALKVDSFDRHKCYEMLLYNDRLHSDFGLADVCGKCCVNLPCSFTNPVKKK</sequence>
<evidence type="ECO:0008006" key="3">
    <source>
        <dbReference type="Google" id="ProtNLM"/>
    </source>
</evidence>
<organism evidence="1 2">
    <name type="scientific">Halothermothrix orenii (strain H 168 / OCM 544 / DSM 9562)</name>
    <dbReference type="NCBI Taxonomy" id="373903"/>
    <lineage>
        <taxon>Bacteria</taxon>
        <taxon>Bacillati</taxon>
        <taxon>Bacillota</taxon>
        <taxon>Clostridia</taxon>
        <taxon>Halanaerobiales</taxon>
        <taxon>Halothermotrichaceae</taxon>
        <taxon>Halothermothrix</taxon>
    </lineage>
</organism>
<dbReference type="EMBL" id="CP001098">
    <property type="protein sequence ID" value="ACL69022.1"/>
    <property type="molecule type" value="Genomic_DNA"/>
</dbReference>
<dbReference type="AlphaFoldDB" id="B8D153"/>
<proteinExistence type="predicted"/>
<dbReference type="STRING" id="373903.Hore_02610"/>
<dbReference type="PANTHER" id="PTHR42827:SF1">
    <property type="entry name" value="IRON-SULFUR CLUSTER-BINDING PROTEIN"/>
    <property type="match status" value="1"/>
</dbReference>
<accession>B8D153</accession>
<reference evidence="1 2" key="1">
    <citation type="journal article" date="2009" name="PLoS ONE">
        <title>Genome analysis of the anaerobic thermohalophilic bacterium Halothermothrix orenii.</title>
        <authorList>
            <person name="Mavromatis K."/>
            <person name="Ivanova N."/>
            <person name="Anderson I."/>
            <person name="Lykidis A."/>
            <person name="Hooper S.D."/>
            <person name="Sun H."/>
            <person name="Kunin V."/>
            <person name="Lapidus A."/>
            <person name="Hugenholtz P."/>
            <person name="Patel B."/>
            <person name="Kyrpides N.C."/>
        </authorList>
    </citation>
    <scope>NUCLEOTIDE SEQUENCE [LARGE SCALE GENOMIC DNA]</scope>
    <source>
        <strain evidence="2">H 168 / OCM 544 / DSM 9562</strain>
    </source>
</reference>